<dbReference type="RefSeq" id="WP_207541491.1">
    <property type="nucleotide sequence ID" value="NZ_JAFNAA010000001.1"/>
</dbReference>
<dbReference type="SUPFAM" id="SSF52172">
    <property type="entry name" value="CheY-like"/>
    <property type="match status" value="1"/>
</dbReference>
<proteinExistence type="predicted"/>
<feature type="domain" description="GGDEF" evidence="8">
    <location>
        <begin position="169"/>
        <end position="304"/>
    </location>
</feature>
<evidence type="ECO:0000256" key="2">
    <source>
        <dbReference type="ARBA" id="ARBA00004665"/>
    </source>
</evidence>
<dbReference type="SMART" id="SM00448">
    <property type="entry name" value="REC"/>
    <property type="match status" value="1"/>
</dbReference>
<dbReference type="GO" id="GO:0005525">
    <property type="term" value="F:GTP binding"/>
    <property type="evidence" value="ECO:0007669"/>
    <property type="project" value="UniProtKB-KW"/>
</dbReference>
<dbReference type="Gene3D" id="3.40.50.2300">
    <property type="match status" value="1"/>
</dbReference>
<evidence type="ECO:0000259" key="8">
    <source>
        <dbReference type="PROSITE" id="PS50887"/>
    </source>
</evidence>
<reference evidence="9" key="1">
    <citation type="submission" date="2021-03" db="EMBL/GenBank/DDBJ databases">
        <title>Plesiomonas shigelloides zfcc0051, isolated from zebrafish feces.</title>
        <authorList>
            <person name="Vanderhoek Z."/>
            <person name="Gaulke C."/>
        </authorList>
    </citation>
    <scope>NUCLEOTIDE SEQUENCE</scope>
    <source>
        <strain evidence="9">Zfcc0051</strain>
    </source>
</reference>
<feature type="domain" description="Response regulatory" evidence="7">
    <location>
        <begin position="11"/>
        <end position="126"/>
    </location>
</feature>
<dbReference type="GO" id="GO:0043709">
    <property type="term" value="P:cell adhesion involved in single-species biofilm formation"/>
    <property type="evidence" value="ECO:0007669"/>
    <property type="project" value="TreeGrafter"/>
</dbReference>
<dbReference type="FunFam" id="3.30.70.270:FF:000001">
    <property type="entry name" value="Diguanylate cyclase domain protein"/>
    <property type="match status" value="1"/>
</dbReference>
<dbReference type="InterPro" id="IPR029787">
    <property type="entry name" value="Nucleotide_cyclase"/>
</dbReference>
<dbReference type="NCBIfam" id="TIGR00254">
    <property type="entry name" value="GGDEF"/>
    <property type="match status" value="1"/>
</dbReference>
<evidence type="ECO:0000256" key="1">
    <source>
        <dbReference type="ARBA" id="ARBA00001946"/>
    </source>
</evidence>
<dbReference type="InterPro" id="IPR043128">
    <property type="entry name" value="Rev_trsase/Diguanyl_cyclase"/>
</dbReference>
<gene>
    <name evidence="9" type="ORF">J2R62_01495</name>
</gene>
<dbReference type="Pfam" id="PF00072">
    <property type="entry name" value="Response_reg"/>
    <property type="match status" value="1"/>
</dbReference>
<dbReference type="InterPro" id="IPR001789">
    <property type="entry name" value="Sig_transdc_resp-reg_receiver"/>
</dbReference>
<protein>
    <recommendedName>
        <fullName evidence="3">diguanylate cyclase</fullName>
        <ecNumber evidence="3">2.7.7.65</ecNumber>
    </recommendedName>
</protein>
<keyword evidence="6" id="KW-0597">Phosphoprotein</keyword>
<dbReference type="SMART" id="SM00267">
    <property type="entry name" value="GGDEF"/>
    <property type="match status" value="1"/>
</dbReference>
<evidence type="ECO:0000259" key="7">
    <source>
        <dbReference type="PROSITE" id="PS50110"/>
    </source>
</evidence>
<keyword evidence="4" id="KW-0547">Nucleotide-binding</keyword>
<evidence type="ECO:0000256" key="4">
    <source>
        <dbReference type="ARBA" id="ARBA00023134"/>
    </source>
</evidence>
<dbReference type="Pfam" id="PF00990">
    <property type="entry name" value="GGDEF"/>
    <property type="match status" value="1"/>
</dbReference>
<evidence type="ECO:0000256" key="3">
    <source>
        <dbReference type="ARBA" id="ARBA00012528"/>
    </source>
</evidence>
<dbReference type="GO" id="GO:0005886">
    <property type="term" value="C:plasma membrane"/>
    <property type="evidence" value="ECO:0007669"/>
    <property type="project" value="TreeGrafter"/>
</dbReference>
<dbReference type="GO" id="GO:0052621">
    <property type="term" value="F:diguanylate cyclase activity"/>
    <property type="evidence" value="ECO:0007669"/>
    <property type="project" value="UniProtKB-EC"/>
</dbReference>
<sequence length="308" mass="34199">MDSDIISQKSRLLLVDDSHSCRLLLSSIVKDLGEVLLASDGEQALLLAREHSPDLILLDIELPQQSGMDVCRELQSDALTQDIPIIFITGIHDPQKEVEGLAMGAVDFIYKPYHAAIIRARVSTQLKLKRLCDQLRQLVNLDGLTGLYNRRAFDKKLSTEIQRHSRTQQCLGLAMIDVDHFKAYNDTYGHLAGDQCLKAIAHCLRQSARRAGDMVCRYGGEEFAIILPDVSVEKVADYGSWLCEQIAGLQLPHRTSKTAEYVTISVGLVVFCYPPAAEVMIAQADQALYEAKTQGRNQAIVRGCVDEC</sequence>
<dbReference type="PANTHER" id="PTHR45138:SF9">
    <property type="entry name" value="DIGUANYLATE CYCLASE DGCM-RELATED"/>
    <property type="match status" value="1"/>
</dbReference>
<keyword evidence="4" id="KW-0342">GTP-binding</keyword>
<dbReference type="PANTHER" id="PTHR45138">
    <property type="entry name" value="REGULATORY COMPONENTS OF SENSORY TRANSDUCTION SYSTEM"/>
    <property type="match status" value="1"/>
</dbReference>
<dbReference type="GO" id="GO:0000160">
    <property type="term" value="P:phosphorelay signal transduction system"/>
    <property type="evidence" value="ECO:0007669"/>
    <property type="project" value="InterPro"/>
</dbReference>
<dbReference type="EC" id="2.7.7.65" evidence="3"/>
<feature type="modified residue" description="4-aspartylphosphate" evidence="6">
    <location>
        <position position="59"/>
    </location>
</feature>
<dbReference type="InterPro" id="IPR000160">
    <property type="entry name" value="GGDEF_dom"/>
</dbReference>
<dbReference type="EMBL" id="JAFNAA010000001">
    <property type="protein sequence ID" value="MBO1106906.1"/>
    <property type="molecule type" value="Genomic_DNA"/>
</dbReference>
<accession>A0A8I1W4J0</accession>
<dbReference type="CDD" id="cd01949">
    <property type="entry name" value="GGDEF"/>
    <property type="match status" value="1"/>
</dbReference>
<organism evidence="9 10">
    <name type="scientific">Plesiomonas shigelloides</name>
    <name type="common">Aeromonas shigelloides</name>
    <dbReference type="NCBI Taxonomy" id="703"/>
    <lineage>
        <taxon>Bacteria</taxon>
        <taxon>Pseudomonadati</taxon>
        <taxon>Pseudomonadota</taxon>
        <taxon>Gammaproteobacteria</taxon>
        <taxon>Enterobacterales</taxon>
        <taxon>Enterobacteriaceae</taxon>
        <taxon>Plesiomonas</taxon>
    </lineage>
</organism>
<dbReference type="PROSITE" id="PS50887">
    <property type="entry name" value="GGDEF"/>
    <property type="match status" value="1"/>
</dbReference>
<dbReference type="InterPro" id="IPR050469">
    <property type="entry name" value="Diguanylate_Cyclase"/>
</dbReference>
<comment type="pathway">
    <text evidence="2">Purine metabolism; 3',5'-cyclic di-GMP biosynthesis.</text>
</comment>
<comment type="catalytic activity">
    <reaction evidence="5">
        <text>2 GTP = 3',3'-c-di-GMP + 2 diphosphate</text>
        <dbReference type="Rhea" id="RHEA:24898"/>
        <dbReference type="ChEBI" id="CHEBI:33019"/>
        <dbReference type="ChEBI" id="CHEBI:37565"/>
        <dbReference type="ChEBI" id="CHEBI:58805"/>
        <dbReference type="EC" id="2.7.7.65"/>
    </reaction>
</comment>
<dbReference type="PROSITE" id="PS50110">
    <property type="entry name" value="RESPONSE_REGULATORY"/>
    <property type="match status" value="1"/>
</dbReference>
<comment type="cofactor">
    <cofactor evidence="1">
        <name>Mg(2+)</name>
        <dbReference type="ChEBI" id="CHEBI:18420"/>
    </cofactor>
</comment>
<dbReference type="Gene3D" id="3.30.70.270">
    <property type="match status" value="1"/>
</dbReference>
<comment type="caution">
    <text evidence="9">The sequence shown here is derived from an EMBL/GenBank/DDBJ whole genome shotgun (WGS) entry which is preliminary data.</text>
</comment>
<name>A0A8I1W4J0_PLESH</name>
<dbReference type="GO" id="GO:1902201">
    <property type="term" value="P:negative regulation of bacterial-type flagellum-dependent cell motility"/>
    <property type="evidence" value="ECO:0007669"/>
    <property type="project" value="TreeGrafter"/>
</dbReference>
<dbReference type="Proteomes" id="UP000664658">
    <property type="component" value="Unassembled WGS sequence"/>
</dbReference>
<evidence type="ECO:0000256" key="6">
    <source>
        <dbReference type="PROSITE-ProRule" id="PRU00169"/>
    </source>
</evidence>
<evidence type="ECO:0000313" key="9">
    <source>
        <dbReference type="EMBL" id="MBO1106906.1"/>
    </source>
</evidence>
<dbReference type="InterPro" id="IPR011006">
    <property type="entry name" value="CheY-like_superfamily"/>
</dbReference>
<evidence type="ECO:0000313" key="10">
    <source>
        <dbReference type="Proteomes" id="UP000664658"/>
    </source>
</evidence>
<dbReference type="AlphaFoldDB" id="A0A8I1W4J0"/>
<evidence type="ECO:0000256" key="5">
    <source>
        <dbReference type="ARBA" id="ARBA00034247"/>
    </source>
</evidence>
<dbReference type="SUPFAM" id="SSF55073">
    <property type="entry name" value="Nucleotide cyclase"/>
    <property type="match status" value="1"/>
</dbReference>